<comment type="similarity">
    <text evidence="2">Belongs to the uracil-DNA glycosylase (UDG) superfamily. Type 4 (UDGa) family.</text>
</comment>
<protein>
    <recommendedName>
        <fullName evidence="4">Type-4 uracil-DNA glycosylase</fullName>
        <ecNumber evidence="3">3.2.2.27</ecNumber>
    </recommendedName>
</protein>
<organism evidence="13 14">
    <name type="scientific">Thioclava arctica</name>
    <dbReference type="NCBI Taxonomy" id="3238301"/>
    <lineage>
        <taxon>Bacteria</taxon>
        <taxon>Pseudomonadati</taxon>
        <taxon>Pseudomonadota</taxon>
        <taxon>Alphaproteobacteria</taxon>
        <taxon>Rhodobacterales</taxon>
        <taxon>Paracoccaceae</taxon>
        <taxon>Thioclava</taxon>
    </lineage>
</organism>
<keyword evidence="11" id="KW-0234">DNA repair</keyword>
<evidence type="ECO:0000256" key="1">
    <source>
        <dbReference type="ARBA" id="ARBA00001400"/>
    </source>
</evidence>
<proteinExistence type="inferred from homology"/>
<feature type="domain" description="Uracil-DNA glycosylase-like" evidence="12">
    <location>
        <begin position="113"/>
        <end position="264"/>
    </location>
</feature>
<sequence>METHAPPELDYYAALAALEWQLEMGVDTAIGDDPVDCYALPEKRVEAKPDTPDLAPGASALPPVAEAAQMSGPDPLAQARELAGQADSLETLRDAIDRYDLCDLKKGARSTVFGDGHPSARVMVIGEAPGREEDQRGLPFVGREGALLTAMFAAIGLARDAADAQSALYLTTVVPWRTLGYRDPEPEDIARMLPFLARHVDLVDPDLVVLMGNAPCQAGLGKRGITRLRGTWAQAFGRPALAMVHPTQLLRNPAAKREAWADLLSLRARLDQQG</sequence>
<name>A0ABV3TFI9_9RHOB</name>
<keyword evidence="5" id="KW-0004">4Fe-4S</keyword>
<gene>
    <name evidence="13" type="ORF">AB4874_00290</name>
</gene>
<keyword evidence="6" id="KW-0479">Metal-binding</keyword>
<dbReference type="InterPro" id="IPR036895">
    <property type="entry name" value="Uracil-DNA_glycosylase-like_sf"/>
</dbReference>
<dbReference type="InterPro" id="IPR005273">
    <property type="entry name" value="Ura-DNA_glyco_family4"/>
</dbReference>
<comment type="caution">
    <text evidence="13">The sequence shown here is derived from an EMBL/GenBank/DDBJ whole genome shotgun (WGS) entry which is preliminary data.</text>
</comment>
<accession>A0ABV3TFI9</accession>
<evidence type="ECO:0000313" key="14">
    <source>
        <dbReference type="Proteomes" id="UP001557465"/>
    </source>
</evidence>
<evidence type="ECO:0000259" key="12">
    <source>
        <dbReference type="SMART" id="SM00986"/>
    </source>
</evidence>
<dbReference type="PANTHER" id="PTHR33693:SF1">
    <property type="entry name" value="TYPE-4 URACIL-DNA GLYCOSYLASE"/>
    <property type="match status" value="1"/>
</dbReference>
<dbReference type="InterPro" id="IPR051536">
    <property type="entry name" value="UDG_Type-4/5"/>
</dbReference>
<evidence type="ECO:0000256" key="5">
    <source>
        <dbReference type="ARBA" id="ARBA00022485"/>
    </source>
</evidence>
<dbReference type="PANTHER" id="PTHR33693">
    <property type="entry name" value="TYPE-5 URACIL-DNA GLYCOSYLASE"/>
    <property type="match status" value="1"/>
</dbReference>
<dbReference type="Proteomes" id="UP001557465">
    <property type="component" value="Unassembled WGS sequence"/>
</dbReference>
<dbReference type="EMBL" id="JBFRYC010000001">
    <property type="protein sequence ID" value="MEX1660089.1"/>
    <property type="molecule type" value="Genomic_DNA"/>
</dbReference>
<evidence type="ECO:0000256" key="3">
    <source>
        <dbReference type="ARBA" id="ARBA00012030"/>
    </source>
</evidence>
<dbReference type="NCBIfam" id="TIGR00758">
    <property type="entry name" value="UDG_fam4"/>
    <property type="match status" value="1"/>
</dbReference>
<evidence type="ECO:0000256" key="2">
    <source>
        <dbReference type="ARBA" id="ARBA00006521"/>
    </source>
</evidence>
<dbReference type="Gene3D" id="3.40.470.10">
    <property type="entry name" value="Uracil-DNA glycosylase-like domain"/>
    <property type="match status" value="1"/>
</dbReference>
<dbReference type="EC" id="3.2.2.27" evidence="3"/>
<reference evidence="13 14" key="1">
    <citation type="journal article" date="2011" name="Int. J. Syst. Evol. Microbiol.">
        <title>Zhongshania antarctica gen. nov., sp. nov. and Zhongshania guokunii sp. nov., gammaproteobacteria respectively isolated from coastal attached (fast) ice and surface seawater of the Antarctic.</title>
        <authorList>
            <person name="Li H.J."/>
            <person name="Zhang X.Y."/>
            <person name="Chen C.X."/>
            <person name="Zhang Y.J."/>
            <person name="Gao Z.M."/>
            <person name="Yu Y."/>
            <person name="Chen X.L."/>
            <person name="Chen B."/>
            <person name="Zhang Y.Z."/>
        </authorList>
    </citation>
    <scope>NUCLEOTIDE SEQUENCE [LARGE SCALE GENOMIC DNA]</scope>
    <source>
        <strain evidence="13 14">15-R06ZXC-3</strain>
    </source>
</reference>
<evidence type="ECO:0000256" key="7">
    <source>
        <dbReference type="ARBA" id="ARBA00022763"/>
    </source>
</evidence>
<dbReference type="Pfam" id="PF03167">
    <property type="entry name" value="UDG"/>
    <property type="match status" value="1"/>
</dbReference>
<evidence type="ECO:0000256" key="4">
    <source>
        <dbReference type="ARBA" id="ARBA00019403"/>
    </source>
</evidence>
<keyword evidence="8" id="KW-0378">Hydrolase</keyword>
<dbReference type="CDD" id="cd10030">
    <property type="entry name" value="UDG-F4_TTUDGA_SPO1dp_like"/>
    <property type="match status" value="1"/>
</dbReference>
<evidence type="ECO:0000256" key="9">
    <source>
        <dbReference type="ARBA" id="ARBA00023004"/>
    </source>
</evidence>
<evidence type="ECO:0000256" key="10">
    <source>
        <dbReference type="ARBA" id="ARBA00023014"/>
    </source>
</evidence>
<dbReference type="RefSeq" id="WP_368390516.1">
    <property type="nucleotide sequence ID" value="NZ_JBFRYC010000001.1"/>
</dbReference>
<comment type="catalytic activity">
    <reaction evidence="1">
        <text>Hydrolyzes single-stranded DNA or mismatched double-stranded DNA and polynucleotides, releasing free uracil.</text>
        <dbReference type="EC" id="3.2.2.27"/>
    </reaction>
</comment>
<dbReference type="SMART" id="SM00986">
    <property type="entry name" value="UDG"/>
    <property type="match status" value="1"/>
</dbReference>
<keyword evidence="9" id="KW-0408">Iron</keyword>
<keyword evidence="7" id="KW-0227">DNA damage</keyword>
<evidence type="ECO:0000256" key="11">
    <source>
        <dbReference type="ARBA" id="ARBA00023204"/>
    </source>
</evidence>
<evidence type="ECO:0000256" key="8">
    <source>
        <dbReference type="ARBA" id="ARBA00022801"/>
    </source>
</evidence>
<dbReference type="InterPro" id="IPR005122">
    <property type="entry name" value="Uracil-DNA_glycosylase-like"/>
</dbReference>
<evidence type="ECO:0000313" key="13">
    <source>
        <dbReference type="EMBL" id="MEX1660089.1"/>
    </source>
</evidence>
<evidence type="ECO:0000256" key="6">
    <source>
        <dbReference type="ARBA" id="ARBA00022723"/>
    </source>
</evidence>
<keyword evidence="10" id="KW-0411">Iron-sulfur</keyword>
<dbReference type="SUPFAM" id="SSF52141">
    <property type="entry name" value="Uracil-DNA glycosylase-like"/>
    <property type="match status" value="1"/>
</dbReference>
<keyword evidence="14" id="KW-1185">Reference proteome</keyword>
<dbReference type="SMART" id="SM00987">
    <property type="entry name" value="UreE_C"/>
    <property type="match status" value="1"/>
</dbReference>